<sequence length="300" mass="33960">MLTQAAFGPERTLVWLASYPKSGNTWLRSLLTAYLFPDEEFSLNAMIGEQDPFDRQLLDDHAGISSADYAPEELIYYQAQLHLEMGRANENRRFIKTHSAYIRSADGVALFPDQASAGAIIVVRNPIDIVPSFAHHQNSDLDWAIDEMENLDAGLNKWPTRSSMMLPQTMSDWSANVRSWLDQTAIPTHVLRYEDMHRDPEGSLAAVLRFCAIDVEADKVAKAVDRCRIDRLREDEKSGGFNERPSARRTFFRSGKTGDGARAMSDKQKLRILETHRSTMEALGYSADLDDYILKQEEGK</sequence>
<keyword evidence="5" id="KW-1185">Reference proteome</keyword>
<dbReference type="AlphaFoldDB" id="A0A844ZV40"/>
<proteinExistence type="inferred from homology"/>
<dbReference type="InterPro" id="IPR027417">
    <property type="entry name" value="P-loop_NTPase"/>
</dbReference>
<accession>A0A844ZV40</accession>
<dbReference type="GO" id="GO:0008146">
    <property type="term" value="F:sulfotransferase activity"/>
    <property type="evidence" value="ECO:0007669"/>
    <property type="project" value="InterPro"/>
</dbReference>
<evidence type="ECO:0000313" key="5">
    <source>
        <dbReference type="Proteomes" id="UP000442714"/>
    </source>
</evidence>
<dbReference type="InterPro" id="IPR000863">
    <property type="entry name" value="Sulfotransferase_dom"/>
</dbReference>
<comment type="caution">
    <text evidence="4">The sequence shown here is derived from an EMBL/GenBank/DDBJ whole genome shotgun (WGS) entry which is preliminary data.</text>
</comment>
<evidence type="ECO:0000313" key="4">
    <source>
        <dbReference type="EMBL" id="MXO90816.1"/>
    </source>
</evidence>
<gene>
    <name evidence="4" type="ORF">GRI41_08290</name>
</gene>
<evidence type="ECO:0000256" key="2">
    <source>
        <dbReference type="ARBA" id="ARBA00022679"/>
    </source>
</evidence>
<reference evidence="4 5" key="1">
    <citation type="submission" date="2019-12" db="EMBL/GenBank/DDBJ databases">
        <title>Genomic-based taxomic classification of the family Erythrobacteraceae.</title>
        <authorList>
            <person name="Xu L."/>
        </authorList>
    </citation>
    <scope>NUCLEOTIDE SEQUENCE [LARGE SCALE GENOMIC DNA]</scope>
    <source>
        <strain evidence="4 5">KCTC 52763</strain>
    </source>
</reference>
<keyword evidence="2" id="KW-0808">Transferase</keyword>
<organism evidence="4 5">
    <name type="scientific">Pontixanthobacter aquaemixtae</name>
    <dbReference type="NCBI Taxonomy" id="1958940"/>
    <lineage>
        <taxon>Bacteria</taxon>
        <taxon>Pseudomonadati</taxon>
        <taxon>Pseudomonadota</taxon>
        <taxon>Alphaproteobacteria</taxon>
        <taxon>Sphingomonadales</taxon>
        <taxon>Erythrobacteraceae</taxon>
        <taxon>Pontixanthobacter</taxon>
    </lineage>
</organism>
<dbReference type="EMBL" id="WTYX01000001">
    <property type="protein sequence ID" value="MXO90816.1"/>
    <property type="molecule type" value="Genomic_DNA"/>
</dbReference>
<dbReference type="Pfam" id="PF00685">
    <property type="entry name" value="Sulfotransfer_1"/>
    <property type="match status" value="1"/>
</dbReference>
<dbReference type="Gene3D" id="3.40.50.300">
    <property type="entry name" value="P-loop containing nucleotide triphosphate hydrolases"/>
    <property type="match status" value="1"/>
</dbReference>
<comment type="similarity">
    <text evidence="1">Belongs to the sulfotransferase 1 family.</text>
</comment>
<evidence type="ECO:0000256" key="1">
    <source>
        <dbReference type="ARBA" id="ARBA00005771"/>
    </source>
</evidence>
<dbReference type="PANTHER" id="PTHR11783">
    <property type="entry name" value="SULFOTRANSFERASE SULT"/>
    <property type="match status" value="1"/>
</dbReference>
<evidence type="ECO:0000259" key="3">
    <source>
        <dbReference type="Pfam" id="PF00685"/>
    </source>
</evidence>
<dbReference type="SUPFAM" id="SSF52540">
    <property type="entry name" value="P-loop containing nucleoside triphosphate hydrolases"/>
    <property type="match status" value="1"/>
</dbReference>
<protein>
    <recommendedName>
        <fullName evidence="3">Sulfotransferase domain-containing protein</fullName>
    </recommendedName>
</protein>
<dbReference type="OrthoDB" id="9804504at2"/>
<dbReference type="Proteomes" id="UP000442714">
    <property type="component" value="Unassembled WGS sequence"/>
</dbReference>
<feature type="domain" description="Sulfotransferase" evidence="3">
    <location>
        <begin position="14"/>
        <end position="282"/>
    </location>
</feature>
<name>A0A844ZV40_9SPHN</name>